<feature type="transmembrane region" description="Helical" evidence="11">
    <location>
        <begin position="67"/>
        <end position="88"/>
    </location>
</feature>
<dbReference type="Pfam" id="PF02653">
    <property type="entry name" value="BPD_transp_2"/>
    <property type="match status" value="1"/>
</dbReference>
<dbReference type="CDD" id="cd06579">
    <property type="entry name" value="TM_PBP1_transp_AraH_like"/>
    <property type="match status" value="1"/>
</dbReference>
<dbReference type="PANTHER" id="PTHR32196">
    <property type="entry name" value="ABC TRANSPORTER PERMEASE PROTEIN YPHD-RELATED-RELATED"/>
    <property type="match status" value="1"/>
</dbReference>
<keyword evidence="2" id="KW-0813">Transport</keyword>
<evidence type="ECO:0000256" key="8">
    <source>
        <dbReference type="ARBA" id="ARBA00023136"/>
    </source>
</evidence>
<evidence type="ECO:0000256" key="10">
    <source>
        <dbReference type="ARBA" id="ARBA00035686"/>
    </source>
</evidence>
<reference evidence="12 13" key="1">
    <citation type="submission" date="2020-08" db="EMBL/GenBank/DDBJ databases">
        <title>Whole genome shotgun sequence of Actinoplanes ianthinogenes NBRC 13996.</title>
        <authorList>
            <person name="Komaki H."/>
            <person name="Tamura T."/>
        </authorList>
    </citation>
    <scope>NUCLEOTIDE SEQUENCE [LARGE SCALE GENOMIC DNA]</scope>
    <source>
        <strain evidence="12 13">NBRC 13996</strain>
    </source>
</reference>
<accession>A0ABN6CNG2</accession>
<evidence type="ECO:0000256" key="4">
    <source>
        <dbReference type="ARBA" id="ARBA00022519"/>
    </source>
</evidence>
<proteinExistence type="predicted"/>
<protein>
    <recommendedName>
        <fullName evidence="10">Xylose transport system permease protein XylH</fullName>
    </recommendedName>
</protein>
<keyword evidence="7 11" id="KW-1133">Transmembrane helix</keyword>
<feature type="transmembrane region" description="Helical" evidence="11">
    <location>
        <begin position="254"/>
        <end position="271"/>
    </location>
</feature>
<dbReference type="EMBL" id="AP023356">
    <property type="protein sequence ID" value="BCJ46736.1"/>
    <property type="molecule type" value="Genomic_DNA"/>
</dbReference>
<evidence type="ECO:0000256" key="3">
    <source>
        <dbReference type="ARBA" id="ARBA00022475"/>
    </source>
</evidence>
<feature type="transmembrane region" description="Helical" evidence="11">
    <location>
        <begin position="36"/>
        <end position="60"/>
    </location>
</feature>
<sequence length="354" mass="37543">MRRFLRLLARPETGALVAALVIFVFFLLVAPSFRSLAAFCTVLYQSSTIGIVAVGVGLLMIGGEFDLSAGVITISAGLVNSMFCWYLGVNLWAGALLSLAFCLAVGFLNGWLVMRTGIPSFLITLGTFFVLQGANLGVTKLVTGSVSSRDISAIDGFASLRKVFAWSFPLGDATVWITVLWWALFVVVAAWTLQRARIGNWIYAVGGSASSARAVGVPVVRTKIGLFMTVSFLGWFVGMHLLYRFNTLQAGNGVGNEFLYIIAAVVGGTLLTGGFGNAFGVAIGAFIFGTTSLGIVYAGWDPNWFKAFLGVMLLLAVLVNTYVKRLSSSPAAFASVADPPAPALAASGKESRRD</sequence>
<name>A0ABN6CNG2_9ACTN</name>
<keyword evidence="4" id="KW-0997">Cell inner membrane</keyword>
<evidence type="ECO:0000256" key="7">
    <source>
        <dbReference type="ARBA" id="ARBA00022989"/>
    </source>
</evidence>
<dbReference type="InterPro" id="IPR001851">
    <property type="entry name" value="ABC_transp_permease"/>
</dbReference>
<feature type="transmembrane region" description="Helical" evidence="11">
    <location>
        <begin position="173"/>
        <end position="193"/>
    </location>
</feature>
<keyword evidence="8 11" id="KW-0472">Membrane</keyword>
<evidence type="ECO:0000256" key="6">
    <source>
        <dbReference type="ARBA" id="ARBA00022692"/>
    </source>
</evidence>
<dbReference type="RefSeq" id="WP_189331685.1">
    <property type="nucleotide sequence ID" value="NZ_AP023356.1"/>
</dbReference>
<keyword evidence="13" id="KW-1185">Reference proteome</keyword>
<dbReference type="PANTHER" id="PTHR32196:SF32">
    <property type="entry name" value="XYLOSE TRANSPORT SYSTEM PERMEASE PROTEIN XYLH"/>
    <property type="match status" value="1"/>
</dbReference>
<evidence type="ECO:0000256" key="9">
    <source>
        <dbReference type="ARBA" id="ARBA00035611"/>
    </source>
</evidence>
<comment type="subcellular location">
    <subcellularLocation>
        <location evidence="1">Cell membrane</location>
        <topology evidence="1">Multi-pass membrane protein</topology>
    </subcellularLocation>
</comment>
<feature type="transmembrane region" description="Helical" evidence="11">
    <location>
        <begin position="224"/>
        <end position="242"/>
    </location>
</feature>
<evidence type="ECO:0000256" key="11">
    <source>
        <dbReference type="SAM" id="Phobius"/>
    </source>
</evidence>
<comment type="function">
    <text evidence="9">Part of the binding-protein-dependent transport system for D-xylose. Probably responsible for the translocation of the substrate across the membrane.</text>
</comment>
<feature type="transmembrane region" description="Helical" evidence="11">
    <location>
        <begin position="121"/>
        <end position="138"/>
    </location>
</feature>
<evidence type="ECO:0000313" key="12">
    <source>
        <dbReference type="EMBL" id="BCJ46736.1"/>
    </source>
</evidence>
<feature type="transmembrane region" description="Helical" evidence="11">
    <location>
        <begin position="278"/>
        <end position="298"/>
    </location>
</feature>
<evidence type="ECO:0000256" key="1">
    <source>
        <dbReference type="ARBA" id="ARBA00004651"/>
    </source>
</evidence>
<feature type="transmembrane region" description="Helical" evidence="11">
    <location>
        <begin position="94"/>
        <end position="114"/>
    </location>
</feature>
<gene>
    <name evidence="12" type="ORF">Aiant_73930</name>
</gene>
<feature type="transmembrane region" description="Helical" evidence="11">
    <location>
        <begin position="304"/>
        <end position="323"/>
    </location>
</feature>
<evidence type="ECO:0000256" key="2">
    <source>
        <dbReference type="ARBA" id="ARBA00022448"/>
    </source>
</evidence>
<feature type="transmembrane region" description="Helical" evidence="11">
    <location>
        <begin position="12"/>
        <end position="30"/>
    </location>
</feature>
<keyword evidence="6 11" id="KW-0812">Transmembrane</keyword>
<keyword evidence="3" id="KW-1003">Cell membrane</keyword>
<evidence type="ECO:0000256" key="5">
    <source>
        <dbReference type="ARBA" id="ARBA00022597"/>
    </source>
</evidence>
<organism evidence="12 13">
    <name type="scientific">Actinoplanes ianthinogenes</name>
    <dbReference type="NCBI Taxonomy" id="122358"/>
    <lineage>
        <taxon>Bacteria</taxon>
        <taxon>Bacillati</taxon>
        <taxon>Actinomycetota</taxon>
        <taxon>Actinomycetes</taxon>
        <taxon>Micromonosporales</taxon>
        <taxon>Micromonosporaceae</taxon>
        <taxon>Actinoplanes</taxon>
    </lineage>
</organism>
<keyword evidence="5" id="KW-0762">Sugar transport</keyword>
<evidence type="ECO:0000313" key="13">
    <source>
        <dbReference type="Proteomes" id="UP000676967"/>
    </source>
</evidence>
<dbReference type="Proteomes" id="UP000676967">
    <property type="component" value="Chromosome"/>
</dbReference>